<proteinExistence type="inferred from homology"/>
<dbReference type="EMBL" id="JALJOV010001465">
    <property type="protein sequence ID" value="KAK9847455.1"/>
    <property type="molecule type" value="Genomic_DNA"/>
</dbReference>
<dbReference type="PRINTS" id="PR00081">
    <property type="entry name" value="GDHRDH"/>
</dbReference>
<evidence type="ECO:0000256" key="1">
    <source>
        <dbReference type="ARBA" id="ARBA00006484"/>
    </source>
</evidence>
<evidence type="ECO:0000313" key="4">
    <source>
        <dbReference type="Proteomes" id="UP001485043"/>
    </source>
</evidence>
<dbReference type="CDD" id="cd05233">
    <property type="entry name" value="SDR_c"/>
    <property type="match status" value="1"/>
</dbReference>
<dbReference type="SUPFAM" id="SSF51735">
    <property type="entry name" value="NAD(P)-binding Rossmann-fold domains"/>
    <property type="match status" value="1"/>
</dbReference>
<protein>
    <submittedName>
        <fullName evidence="3">Uncharacterized protein</fullName>
    </submittedName>
</protein>
<comment type="caution">
    <text evidence="3">The sequence shown here is derived from an EMBL/GenBank/DDBJ whole genome shotgun (WGS) entry which is preliminary data.</text>
</comment>
<comment type="similarity">
    <text evidence="1">Belongs to the short-chain dehydrogenases/reductases (SDR) family.</text>
</comment>
<dbReference type="Proteomes" id="UP001485043">
    <property type="component" value="Unassembled WGS sequence"/>
</dbReference>
<dbReference type="InterPro" id="IPR020904">
    <property type="entry name" value="Sc_DH/Rdtase_CS"/>
</dbReference>
<dbReference type="PROSITE" id="PS00061">
    <property type="entry name" value="ADH_SHORT"/>
    <property type="match status" value="1"/>
</dbReference>
<dbReference type="InterPro" id="IPR036291">
    <property type="entry name" value="NAD(P)-bd_dom_sf"/>
</dbReference>
<dbReference type="Gene3D" id="3.40.50.720">
    <property type="entry name" value="NAD(P)-binding Rossmann-like Domain"/>
    <property type="match status" value="1"/>
</dbReference>
<keyword evidence="4" id="KW-1185">Reference proteome</keyword>
<gene>
    <name evidence="3" type="ORF">WJX84_011076</name>
</gene>
<dbReference type="PANTHER" id="PTHR24321">
    <property type="entry name" value="DEHYDROGENASES, SHORT CHAIN"/>
    <property type="match status" value="1"/>
</dbReference>
<dbReference type="AlphaFoldDB" id="A0AAW1SKI9"/>
<keyword evidence="2" id="KW-0560">Oxidoreductase</keyword>
<evidence type="ECO:0000313" key="3">
    <source>
        <dbReference type="EMBL" id="KAK9847455.1"/>
    </source>
</evidence>
<name>A0AAW1SKI9_9CHLO</name>
<sequence length="158" mass="16487">MLGRSDLQQAFGASVEGLLVAMQQASKALQRRSDSKSLSIVNISSTTSHIAMAELTAYSAAKAAIRQLSRSAAVELAPHNIRVNTVVPHTTDTEGVQAFMASLSEEYIAEVAASAMPKLIPRLARPEEIAAGIAFLASSDASFITGSELILDGGASIT</sequence>
<dbReference type="Pfam" id="PF13561">
    <property type="entry name" value="adh_short_C2"/>
    <property type="match status" value="1"/>
</dbReference>
<accession>A0AAW1SKI9</accession>
<dbReference type="PANTHER" id="PTHR24321:SF8">
    <property type="entry name" value="ESTRADIOL 17-BETA-DEHYDROGENASE 8-RELATED"/>
    <property type="match status" value="1"/>
</dbReference>
<evidence type="ECO:0000256" key="2">
    <source>
        <dbReference type="ARBA" id="ARBA00023002"/>
    </source>
</evidence>
<dbReference type="InterPro" id="IPR002347">
    <property type="entry name" value="SDR_fam"/>
</dbReference>
<dbReference type="GO" id="GO:0016491">
    <property type="term" value="F:oxidoreductase activity"/>
    <property type="evidence" value="ECO:0007669"/>
    <property type="project" value="UniProtKB-KW"/>
</dbReference>
<organism evidence="3 4">
    <name type="scientific">Apatococcus fuscideae</name>
    <dbReference type="NCBI Taxonomy" id="2026836"/>
    <lineage>
        <taxon>Eukaryota</taxon>
        <taxon>Viridiplantae</taxon>
        <taxon>Chlorophyta</taxon>
        <taxon>core chlorophytes</taxon>
        <taxon>Trebouxiophyceae</taxon>
        <taxon>Chlorellales</taxon>
        <taxon>Chlorellaceae</taxon>
        <taxon>Apatococcus</taxon>
    </lineage>
</organism>
<reference evidence="3 4" key="1">
    <citation type="journal article" date="2024" name="Nat. Commun.">
        <title>Phylogenomics reveals the evolutionary origins of lichenization in chlorophyte algae.</title>
        <authorList>
            <person name="Puginier C."/>
            <person name="Libourel C."/>
            <person name="Otte J."/>
            <person name="Skaloud P."/>
            <person name="Haon M."/>
            <person name="Grisel S."/>
            <person name="Petersen M."/>
            <person name="Berrin J.G."/>
            <person name="Delaux P.M."/>
            <person name="Dal Grande F."/>
            <person name="Keller J."/>
        </authorList>
    </citation>
    <scope>NUCLEOTIDE SEQUENCE [LARGE SCALE GENOMIC DNA]</scope>
    <source>
        <strain evidence="3 4">SAG 2523</strain>
    </source>
</reference>